<accession>A0A2J8A6H6</accession>
<gene>
    <name evidence="1" type="ORF">TSOC_005368</name>
</gene>
<reference evidence="1 2" key="1">
    <citation type="journal article" date="2017" name="Mol. Biol. Evol.">
        <title>The 4-celled Tetrabaena socialis nuclear genome reveals the essential components for genetic control of cell number at the origin of multicellularity in the volvocine lineage.</title>
        <authorList>
            <person name="Featherston J."/>
            <person name="Arakaki Y."/>
            <person name="Hanschen E.R."/>
            <person name="Ferris P.J."/>
            <person name="Michod R.E."/>
            <person name="Olson B.J.S.C."/>
            <person name="Nozaki H."/>
            <person name="Durand P.M."/>
        </authorList>
    </citation>
    <scope>NUCLEOTIDE SEQUENCE [LARGE SCALE GENOMIC DNA]</scope>
    <source>
        <strain evidence="1 2">NIES-571</strain>
    </source>
</reference>
<comment type="caution">
    <text evidence="1">The sequence shown here is derived from an EMBL/GenBank/DDBJ whole genome shotgun (WGS) entry which is preliminary data.</text>
</comment>
<dbReference type="EMBL" id="PGGS01000144">
    <property type="protein sequence ID" value="PNH08124.1"/>
    <property type="molecule type" value="Genomic_DNA"/>
</dbReference>
<dbReference type="AlphaFoldDB" id="A0A2J8A6H6"/>
<evidence type="ECO:0000313" key="2">
    <source>
        <dbReference type="Proteomes" id="UP000236333"/>
    </source>
</evidence>
<proteinExistence type="predicted"/>
<protein>
    <submittedName>
        <fullName evidence="1">Uncharacterized protein</fullName>
    </submittedName>
</protein>
<dbReference type="PANTHER" id="PTHR15827">
    <property type="entry name" value="CYCLIN-DEPENDENT KINASE 2-INTERACTING PROTEIN"/>
    <property type="match status" value="1"/>
</dbReference>
<feature type="non-terminal residue" evidence="1">
    <location>
        <position position="1"/>
    </location>
</feature>
<keyword evidence="2" id="KW-1185">Reference proteome</keyword>
<dbReference type="PANTHER" id="PTHR15827:SF2">
    <property type="entry name" value="CYCLIN-DEPENDENT KINASE 2-INTERACTING PROTEIN"/>
    <property type="match status" value="1"/>
</dbReference>
<evidence type="ECO:0000313" key="1">
    <source>
        <dbReference type="EMBL" id="PNH08124.1"/>
    </source>
</evidence>
<sequence length="235" mass="23334">ALSDGGDAAVSALSNSLLALSHLPGLPLPKPLAQLRPDLRAAAAAKLARRQAALAAALRERVAGMAGCVEALQAAVAALDSVEQGESWMRDGPVFATLPLPRVRQLLGGVAANYRLEYDSKAAVQAALTGLMMYDCTAAGSEAAAEAAGWAGMEAGGATAPRADAQGFAALAAEAARGGGGGIGNGAGGRGGGAGAGRLPDLCTTYVCVWMLSPYLEEQAAEEALGGIGEDMAGF</sequence>
<dbReference type="Proteomes" id="UP000236333">
    <property type="component" value="Unassembled WGS sequence"/>
</dbReference>
<organism evidence="1 2">
    <name type="scientific">Tetrabaena socialis</name>
    <dbReference type="NCBI Taxonomy" id="47790"/>
    <lineage>
        <taxon>Eukaryota</taxon>
        <taxon>Viridiplantae</taxon>
        <taxon>Chlorophyta</taxon>
        <taxon>core chlorophytes</taxon>
        <taxon>Chlorophyceae</taxon>
        <taxon>CS clade</taxon>
        <taxon>Chlamydomonadales</taxon>
        <taxon>Tetrabaenaceae</taxon>
        <taxon>Tetrabaena</taxon>
    </lineage>
</organism>
<name>A0A2J8A6H6_9CHLO</name>
<dbReference type="OrthoDB" id="544984at2759"/>